<evidence type="ECO:0000313" key="3">
    <source>
        <dbReference type="Proteomes" id="UP000619078"/>
    </source>
</evidence>
<sequence length="134" mass="14915">MKKLLLMIMLVAGINMLANAQTKMHKTPEQKAQHLTKMLNKKLVLTADQSVKVKAILFKRATQMDSLKANQSTTDRKMNRMTRKQIMMDADKEVNGVLTATQQKTYAEVKAAMKEKMKARKGAKTPAAAPAVQG</sequence>
<keyword evidence="3" id="KW-1185">Reference proteome</keyword>
<feature type="chain" id="PRO_5037680398" description="DUF4890 domain-containing protein" evidence="1">
    <location>
        <begin position="21"/>
        <end position="134"/>
    </location>
</feature>
<gene>
    <name evidence="2" type="ORF">IDJ76_05670</name>
</gene>
<organism evidence="2 3">
    <name type="scientific">Mucilaginibacter glaciei</name>
    <dbReference type="NCBI Taxonomy" id="2772109"/>
    <lineage>
        <taxon>Bacteria</taxon>
        <taxon>Pseudomonadati</taxon>
        <taxon>Bacteroidota</taxon>
        <taxon>Sphingobacteriia</taxon>
        <taxon>Sphingobacteriales</taxon>
        <taxon>Sphingobacteriaceae</taxon>
        <taxon>Mucilaginibacter</taxon>
    </lineage>
</organism>
<comment type="caution">
    <text evidence="2">The sequence shown here is derived from an EMBL/GenBank/DDBJ whole genome shotgun (WGS) entry which is preliminary data.</text>
</comment>
<dbReference type="AlphaFoldDB" id="A0A926S199"/>
<evidence type="ECO:0000256" key="1">
    <source>
        <dbReference type="SAM" id="SignalP"/>
    </source>
</evidence>
<feature type="signal peptide" evidence="1">
    <location>
        <begin position="1"/>
        <end position="20"/>
    </location>
</feature>
<protein>
    <recommendedName>
        <fullName evidence="4">DUF4890 domain-containing protein</fullName>
    </recommendedName>
</protein>
<evidence type="ECO:0000313" key="2">
    <source>
        <dbReference type="EMBL" id="MBD1392577.1"/>
    </source>
</evidence>
<accession>A0A926S199</accession>
<name>A0A926S199_9SPHI</name>
<dbReference type="EMBL" id="JACWMX010000002">
    <property type="protein sequence ID" value="MBD1392577.1"/>
    <property type="molecule type" value="Genomic_DNA"/>
</dbReference>
<dbReference type="Proteomes" id="UP000619078">
    <property type="component" value="Unassembled WGS sequence"/>
</dbReference>
<reference evidence="2" key="1">
    <citation type="submission" date="2020-09" db="EMBL/GenBank/DDBJ databases">
        <title>Novel species of Mucilaginibacter isolated from a glacier on the Tibetan Plateau.</title>
        <authorList>
            <person name="Liu Q."/>
            <person name="Xin Y.-H."/>
        </authorList>
    </citation>
    <scope>NUCLEOTIDE SEQUENCE</scope>
    <source>
        <strain evidence="2">ZB1P21</strain>
    </source>
</reference>
<proteinExistence type="predicted"/>
<evidence type="ECO:0008006" key="4">
    <source>
        <dbReference type="Google" id="ProtNLM"/>
    </source>
</evidence>
<dbReference type="RefSeq" id="WP_191161653.1">
    <property type="nucleotide sequence ID" value="NZ_JACWMX010000002.1"/>
</dbReference>
<keyword evidence="1" id="KW-0732">Signal</keyword>